<comment type="similarity">
    <text evidence="1 7">Belongs to the mandelate racemase/muconate lactonizing enzyme family.</text>
</comment>
<dbReference type="InterPro" id="IPR036849">
    <property type="entry name" value="Enolase-like_C_sf"/>
</dbReference>
<feature type="domain" description="Mandelate racemase/muconate lactonizing enzyme C-terminal" evidence="8">
    <location>
        <begin position="138"/>
        <end position="235"/>
    </location>
</feature>
<dbReference type="AlphaFoldDB" id="A0A212TM83"/>
<dbReference type="EC" id="5.1.1.-" evidence="7"/>
<evidence type="ECO:0000256" key="2">
    <source>
        <dbReference type="ARBA" id="ARBA00022723"/>
    </source>
</evidence>
<proteinExistence type="inferred from homology"/>
<feature type="binding site" evidence="6">
    <location>
        <position position="214"/>
    </location>
    <ligand>
        <name>Mg(2+)</name>
        <dbReference type="ChEBI" id="CHEBI:18420"/>
    </ligand>
</feature>
<dbReference type="GO" id="GO:0000287">
    <property type="term" value="F:magnesium ion binding"/>
    <property type="evidence" value="ECO:0007669"/>
    <property type="project" value="UniProtKB-ARBA"/>
</dbReference>
<dbReference type="InterPro" id="IPR029017">
    <property type="entry name" value="Enolase-like_N"/>
</dbReference>
<sequence>MLTWSLTALTLPLRYTWKISRNASTFKTNLLVQVQGAAGTPSGWGEAAPNVRYGETPEGLQAEFAQLQAAGLGQCHTLDELGRFLAVQQPAHALRFALESAFVHREAALAGQPVAQWLGLPMPAAAVPTAASLPIMEPGEVAGFLQQQGYQRFPLLKVKVNREGAVDLLREVTRLLPSQLLIIDGNEGWPDADSLRQSWETIQALPGLRVRLLEQPLPAACAADYRALKGQLNCPVFADESVTDDADFAEIARQFDGVNMKLMKAGGYLNGLRILRETRTHGLQTMLGCMVETSLGIWSALQVSGLADVCDLDGFLIVQDEPFGLVGEELGHLQAHHNWPSIRA</sequence>
<dbReference type="OrthoDB" id="9775391at2"/>
<dbReference type="Gene3D" id="3.20.20.120">
    <property type="entry name" value="Enolase-like C-terminal domain"/>
    <property type="match status" value="1"/>
</dbReference>
<gene>
    <name evidence="9" type="ORF">SAMN06265337_1852</name>
</gene>
<feature type="active site" description="Proton acceptor; specific for (S)-substrate epimerization" evidence="5">
    <location>
        <position position="261"/>
    </location>
</feature>
<evidence type="ECO:0000256" key="5">
    <source>
        <dbReference type="PIRSR" id="PIRSR634603-1"/>
    </source>
</evidence>
<keyword evidence="4 7" id="KW-0413">Isomerase</keyword>
<comment type="cofactor">
    <cofactor evidence="6 7">
        <name>Mg(2+)</name>
        <dbReference type="ChEBI" id="CHEBI:18420"/>
    </cofactor>
    <text evidence="6 7">Binds 1 Mg(2+) ion per subunit.</text>
</comment>
<dbReference type="CDD" id="cd03319">
    <property type="entry name" value="L-Ala-DL-Glu_epimerase"/>
    <property type="match status" value="1"/>
</dbReference>
<evidence type="ECO:0000256" key="7">
    <source>
        <dbReference type="RuleBase" id="RU366006"/>
    </source>
</evidence>
<dbReference type="PANTHER" id="PTHR48073">
    <property type="entry name" value="O-SUCCINYLBENZOATE SYNTHASE-RELATED"/>
    <property type="match status" value="1"/>
</dbReference>
<dbReference type="SMART" id="SM00922">
    <property type="entry name" value="MR_MLE"/>
    <property type="match status" value="1"/>
</dbReference>
<evidence type="ECO:0000256" key="4">
    <source>
        <dbReference type="ARBA" id="ARBA00023235"/>
    </source>
</evidence>
<evidence type="ECO:0000259" key="8">
    <source>
        <dbReference type="SMART" id="SM00922"/>
    </source>
</evidence>
<dbReference type="InterPro" id="IPR029065">
    <property type="entry name" value="Enolase_C-like"/>
</dbReference>
<organism evidence="9 10">
    <name type="scientific">Hymenobacter gelipurpurascens</name>
    <dbReference type="NCBI Taxonomy" id="89968"/>
    <lineage>
        <taxon>Bacteria</taxon>
        <taxon>Pseudomonadati</taxon>
        <taxon>Bacteroidota</taxon>
        <taxon>Cytophagia</taxon>
        <taxon>Cytophagales</taxon>
        <taxon>Hymenobacteraceae</taxon>
        <taxon>Hymenobacter</taxon>
    </lineage>
</organism>
<reference evidence="10" key="1">
    <citation type="submission" date="2017-06" db="EMBL/GenBank/DDBJ databases">
        <authorList>
            <person name="Varghese N."/>
            <person name="Submissions S."/>
        </authorList>
    </citation>
    <scope>NUCLEOTIDE SEQUENCE [LARGE SCALE GENOMIC DNA]</scope>
    <source>
        <strain evidence="10">DSM 11116</strain>
    </source>
</reference>
<protein>
    <recommendedName>
        <fullName evidence="7">Dipeptide epimerase</fullName>
        <ecNumber evidence="7">5.1.1.-</ecNumber>
    </recommendedName>
</protein>
<feature type="binding site" evidence="6">
    <location>
        <position position="239"/>
    </location>
    <ligand>
        <name>Mg(2+)</name>
        <dbReference type="ChEBI" id="CHEBI:18420"/>
    </ligand>
</feature>
<dbReference type="Proteomes" id="UP000198131">
    <property type="component" value="Unassembled WGS sequence"/>
</dbReference>
<dbReference type="EMBL" id="FYEW01000001">
    <property type="protein sequence ID" value="SNC67147.1"/>
    <property type="molecule type" value="Genomic_DNA"/>
</dbReference>
<name>A0A212TM83_9BACT</name>
<evidence type="ECO:0000256" key="6">
    <source>
        <dbReference type="PIRSR" id="PIRSR634603-3"/>
    </source>
</evidence>
<keyword evidence="2 6" id="KW-0479">Metal-binding</keyword>
<evidence type="ECO:0000256" key="1">
    <source>
        <dbReference type="ARBA" id="ARBA00008031"/>
    </source>
</evidence>
<feature type="active site" description="Proton acceptor; specific for (R)-substrate epimerization" evidence="5">
    <location>
        <position position="159"/>
    </location>
</feature>
<dbReference type="SUPFAM" id="SSF51604">
    <property type="entry name" value="Enolase C-terminal domain-like"/>
    <property type="match status" value="1"/>
</dbReference>
<dbReference type="InterPro" id="IPR013342">
    <property type="entry name" value="Mandelate_racemase_C"/>
</dbReference>
<feature type="binding site" evidence="6">
    <location>
        <position position="184"/>
    </location>
    <ligand>
        <name>Mg(2+)</name>
        <dbReference type="ChEBI" id="CHEBI:18420"/>
    </ligand>
</feature>
<dbReference type="Pfam" id="PF13378">
    <property type="entry name" value="MR_MLE_C"/>
    <property type="match status" value="1"/>
</dbReference>
<accession>A0A212TM83</accession>
<dbReference type="PANTHER" id="PTHR48073:SF2">
    <property type="entry name" value="O-SUCCINYLBENZOATE SYNTHASE"/>
    <property type="match status" value="1"/>
</dbReference>
<dbReference type="SUPFAM" id="SSF54826">
    <property type="entry name" value="Enolase N-terminal domain-like"/>
    <property type="match status" value="1"/>
</dbReference>
<dbReference type="GO" id="GO:0016855">
    <property type="term" value="F:racemase and epimerase activity, acting on amino acids and derivatives"/>
    <property type="evidence" value="ECO:0007669"/>
    <property type="project" value="UniProtKB-UniRule"/>
</dbReference>
<dbReference type="RefSeq" id="WP_088843103.1">
    <property type="nucleotide sequence ID" value="NZ_FYEW01000001.1"/>
</dbReference>
<evidence type="ECO:0000313" key="9">
    <source>
        <dbReference type="EMBL" id="SNC67147.1"/>
    </source>
</evidence>
<evidence type="ECO:0000313" key="10">
    <source>
        <dbReference type="Proteomes" id="UP000198131"/>
    </source>
</evidence>
<evidence type="ECO:0000256" key="3">
    <source>
        <dbReference type="ARBA" id="ARBA00022842"/>
    </source>
</evidence>
<dbReference type="InterPro" id="IPR034603">
    <property type="entry name" value="Dipeptide_epimerase"/>
</dbReference>
<keyword evidence="10" id="KW-1185">Reference proteome</keyword>
<dbReference type="Gene3D" id="3.30.390.10">
    <property type="entry name" value="Enolase-like, N-terminal domain"/>
    <property type="match status" value="1"/>
</dbReference>
<keyword evidence="3 6" id="KW-0460">Magnesium</keyword>